<proteinExistence type="predicted"/>
<organism evidence="3 4">
    <name type="scientific">Cupriavidus laharis</name>
    <dbReference type="NCBI Taxonomy" id="151654"/>
    <lineage>
        <taxon>Bacteria</taxon>
        <taxon>Pseudomonadati</taxon>
        <taxon>Pseudomonadota</taxon>
        <taxon>Betaproteobacteria</taxon>
        <taxon>Burkholderiales</taxon>
        <taxon>Burkholderiaceae</taxon>
        <taxon>Cupriavidus</taxon>
    </lineage>
</organism>
<accession>A0ABN7Y106</accession>
<dbReference type="EMBL" id="CAJZAI010000001">
    <property type="protein sequence ID" value="CAG9165982.1"/>
    <property type="molecule type" value="Genomic_DNA"/>
</dbReference>
<dbReference type="Proteomes" id="UP000727654">
    <property type="component" value="Unassembled WGS sequence"/>
</dbReference>
<sequence length="134" mass="14339">MSHRTQVHGLTVYLLEHASSIRTRQQRLVSGVAGLQVVGTGTDAETDLPAIEALHPDVVLVGLRSGQPLWQVRLLAATLPGSIVIVLTNSGSPQMRRACLMAGGSYCFDKTLEVDDLRAVLLKIAGTTRQGIEP</sequence>
<name>A0ABN7Y106_9BURK</name>
<feature type="domain" description="Response regulatory" evidence="2">
    <location>
        <begin position="11"/>
        <end position="125"/>
    </location>
</feature>
<evidence type="ECO:0000256" key="1">
    <source>
        <dbReference type="PROSITE-ProRule" id="PRU00169"/>
    </source>
</evidence>
<dbReference type="SUPFAM" id="SSF52172">
    <property type="entry name" value="CheY-like"/>
    <property type="match status" value="1"/>
</dbReference>
<gene>
    <name evidence="3" type="ORF">LMG23992_00658</name>
</gene>
<evidence type="ECO:0000313" key="3">
    <source>
        <dbReference type="EMBL" id="CAG9165982.1"/>
    </source>
</evidence>
<dbReference type="InterPro" id="IPR011006">
    <property type="entry name" value="CheY-like_superfamily"/>
</dbReference>
<evidence type="ECO:0000313" key="4">
    <source>
        <dbReference type="Proteomes" id="UP000727654"/>
    </source>
</evidence>
<comment type="caution">
    <text evidence="1">Lacks conserved residue(s) required for the propagation of feature annotation.</text>
</comment>
<dbReference type="PROSITE" id="PS50110">
    <property type="entry name" value="RESPONSE_REGULATORY"/>
    <property type="match status" value="1"/>
</dbReference>
<evidence type="ECO:0000259" key="2">
    <source>
        <dbReference type="PROSITE" id="PS50110"/>
    </source>
</evidence>
<dbReference type="Gene3D" id="3.40.50.2300">
    <property type="match status" value="1"/>
</dbReference>
<comment type="caution">
    <text evidence="3">The sequence shown here is derived from an EMBL/GenBank/DDBJ whole genome shotgun (WGS) entry which is preliminary data.</text>
</comment>
<keyword evidence="4" id="KW-1185">Reference proteome</keyword>
<dbReference type="RefSeq" id="WP_224078343.1">
    <property type="nucleotide sequence ID" value="NZ_CAJZAI010000001.1"/>
</dbReference>
<protein>
    <recommendedName>
        <fullName evidence="2">Response regulatory domain-containing protein</fullName>
    </recommendedName>
</protein>
<reference evidence="3 4" key="1">
    <citation type="submission" date="2021-08" db="EMBL/GenBank/DDBJ databases">
        <authorList>
            <person name="Peeters C."/>
        </authorList>
    </citation>
    <scope>NUCLEOTIDE SEQUENCE [LARGE SCALE GENOMIC DNA]</scope>
    <source>
        <strain evidence="3 4">LMG 23992</strain>
    </source>
</reference>
<dbReference type="InterPro" id="IPR001789">
    <property type="entry name" value="Sig_transdc_resp-reg_receiver"/>
</dbReference>